<evidence type="ECO:0008006" key="3">
    <source>
        <dbReference type="Google" id="ProtNLM"/>
    </source>
</evidence>
<gene>
    <name evidence="1" type="ORF">GCM10011518_32890</name>
</gene>
<reference evidence="2" key="1">
    <citation type="journal article" date="2019" name="Int. J. Syst. Evol. Microbiol.">
        <title>The Global Catalogue of Microorganisms (GCM) 10K type strain sequencing project: providing services to taxonomists for standard genome sequencing and annotation.</title>
        <authorList>
            <consortium name="The Broad Institute Genomics Platform"/>
            <consortium name="The Broad Institute Genome Sequencing Center for Infectious Disease"/>
            <person name="Wu L."/>
            <person name="Ma J."/>
        </authorList>
    </citation>
    <scope>NUCLEOTIDE SEQUENCE [LARGE SCALE GENOMIC DNA]</scope>
    <source>
        <strain evidence="2">CGMCC 1.16060</strain>
    </source>
</reference>
<dbReference type="EMBL" id="BMKP01000008">
    <property type="protein sequence ID" value="GGF21116.1"/>
    <property type="molecule type" value="Genomic_DNA"/>
</dbReference>
<proteinExistence type="predicted"/>
<evidence type="ECO:0000313" key="2">
    <source>
        <dbReference type="Proteomes" id="UP000655016"/>
    </source>
</evidence>
<name>A0ABQ1UN83_9FLAO</name>
<protein>
    <recommendedName>
        <fullName evidence="3">DUF4197 domain-containing protein</fullName>
    </recommendedName>
</protein>
<comment type="caution">
    <text evidence="1">The sequence shown here is derived from an EMBL/GenBank/DDBJ whole genome shotgun (WGS) entry which is preliminary data.</text>
</comment>
<organism evidence="1 2">
    <name type="scientific">Flavobacterium limi</name>
    <dbReference type="NCBI Taxonomy" id="2045105"/>
    <lineage>
        <taxon>Bacteria</taxon>
        <taxon>Pseudomonadati</taxon>
        <taxon>Bacteroidota</taxon>
        <taxon>Flavobacteriia</taxon>
        <taxon>Flavobacteriales</taxon>
        <taxon>Flavobacteriaceae</taxon>
        <taxon>Flavobacterium</taxon>
    </lineage>
</organism>
<evidence type="ECO:0000313" key="1">
    <source>
        <dbReference type="EMBL" id="GGF21116.1"/>
    </source>
</evidence>
<keyword evidence="2" id="KW-1185">Reference proteome</keyword>
<sequence length="289" mass="31487">MGTISRAFFARNLVDSGTKVNYETKCLCSWNKIVALFLKSSIFETYKTPSMKKILLLAITFSLTSCAQVQQTLNQLPQLSSQIPGVGGVDIASGLKEALNKGITQQVSKLTAVDGFYKNEAVKILMPAELQKVDATLRKIGLGSLADEGIKVLNRAAEDAVKEATPIFVSAVKNMTFTDAKNILLGNDSAATTYLQGSTTTALYGKFNPVIKSSFEKVGADVIWTKIINKYNTIPLVKKVNPDLTDYTTNQALAGVFKMIAVEEKEIRNNISARTTPLLKSVFAMQDNK</sequence>
<dbReference type="Proteomes" id="UP000655016">
    <property type="component" value="Unassembled WGS sequence"/>
</dbReference>
<accession>A0ABQ1UN83</accession>
<dbReference type="InterPro" id="IPR025245">
    <property type="entry name" value="DUF4197"/>
</dbReference>
<dbReference type="Pfam" id="PF13852">
    <property type="entry name" value="DUF4197"/>
    <property type="match status" value="1"/>
</dbReference>